<accession>A0A7T0BVB0</accession>
<gene>
    <name evidence="1" type="ORF">G3M70_06315</name>
</gene>
<evidence type="ECO:0000313" key="2">
    <source>
        <dbReference type="Proteomes" id="UP000594688"/>
    </source>
</evidence>
<proteinExistence type="predicted"/>
<sequence>MNFPTKKEFFELLYQNKEFCNSLGQVMLAASKLESTLRIFLINQGHDIPENKATLGNLVNILKKNKHLSKNGEMHFADLKMQRNYLSHSLYDLFNDNIEETILPRENLVPEDVQVFAEKVSGTAKNFLGITKIIINEIDKSQKIKGTMILL</sequence>
<dbReference type="Proteomes" id="UP000594688">
    <property type="component" value="Chromosome"/>
</dbReference>
<evidence type="ECO:0000313" key="1">
    <source>
        <dbReference type="EMBL" id="QPJ61523.1"/>
    </source>
</evidence>
<dbReference type="KEGG" id="nli:G3M70_06315"/>
<dbReference type="AlphaFoldDB" id="A0A7T0BVB0"/>
<organism evidence="1 2">
    <name type="scientific">Candidatus Nitronauta litoralis</name>
    <dbReference type="NCBI Taxonomy" id="2705533"/>
    <lineage>
        <taxon>Bacteria</taxon>
        <taxon>Pseudomonadati</taxon>
        <taxon>Nitrospinota/Tectimicrobiota group</taxon>
        <taxon>Nitrospinota</taxon>
        <taxon>Nitrospinia</taxon>
        <taxon>Nitrospinales</taxon>
        <taxon>Nitrospinaceae</taxon>
        <taxon>Candidatus Nitronauta</taxon>
    </lineage>
</organism>
<evidence type="ECO:0008006" key="3">
    <source>
        <dbReference type="Google" id="ProtNLM"/>
    </source>
</evidence>
<name>A0A7T0BVB0_9BACT</name>
<dbReference type="EMBL" id="CP048685">
    <property type="protein sequence ID" value="QPJ61523.1"/>
    <property type="molecule type" value="Genomic_DNA"/>
</dbReference>
<protein>
    <recommendedName>
        <fullName evidence="3">HEPN domain-containing protein</fullName>
    </recommendedName>
</protein>
<reference evidence="1 2" key="1">
    <citation type="submission" date="2020-02" db="EMBL/GenBank/DDBJ databases">
        <title>Genomic and physiological characterization of two novel Nitrospinaceae genera.</title>
        <authorList>
            <person name="Mueller A.J."/>
            <person name="Jung M.-Y."/>
            <person name="Strachan C.R."/>
            <person name="Herbold C.W."/>
            <person name="Kirkegaard R.H."/>
            <person name="Daims H."/>
        </authorList>
    </citation>
    <scope>NUCLEOTIDE SEQUENCE [LARGE SCALE GENOMIC DNA]</scope>
    <source>
        <strain evidence="1">EB</strain>
    </source>
</reference>